<dbReference type="SUPFAM" id="SSF47661">
    <property type="entry name" value="t-snare proteins"/>
    <property type="match status" value="1"/>
</dbReference>
<dbReference type="GO" id="GO:0048278">
    <property type="term" value="P:vesicle docking"/>
    <property type="evidence" value="ECO:0007669"/>
    <property type="project" value="TreeGrafter"/>
</dbReference>
<name>A0A7S1YGT7_9STRA</name>
<dbReference type="PANTHER" id="PTHR19957">
    <property type="entry name" value="SYNTAXIN"/>
    <property type="match status" value="1"/>
</dbReference>
<dbReference type="GO" id="GO:0006906">
    <property type="term" value="P:vesicle fusion"/>
    <property type="evidence" value="ECO:0007669"/>
    <property type="project" value="TreeGrafter"/>
</dbReference>
<dbReference type="InterPro" id="IPR045242">
    <property type="entry name" value="Syntaxin"/>
</dbReference>
<accession>A0A7S1YGT7</accession>
<dbReference type="Gene3D" id="1.20.5.110">
    <property type="match status" value="1"/>
</dbReference>
<gene>
    <name evidence="4" type="ORF">GOCE00092_LOCUS21010</name>
</gene>
<dbReference type="AlphaFoldDB" id="A0A7S1YGT7"/>
<dbReference type="PROSITE" id="PS50192">
    <property type="entry name" value="T_SNARE"/>
    <property type="match status" value="1"/>
</dbReference>
<feature type="compositionally biased region" description="Basic residues" evidence="2">
    <location>
        <begin position="117"/>
        <end position="133"/>
    </location>
</feature>
<evidence type="ECO:0000259" key="3">
    <source>
        <dbReference type="PROSITE" id="PS50192"/>
    </source>
</evidence>
<dbReference type="InterPro" id="IPR000727">
    <property type="entry name" value="T_SNARE_dom"/>
</dbReference>
<evidence type="ECO:0000313" key="4">
    <source>
        <dbReference type="EMBL" id="CAD9299567.1"/>
    </source>
</evidence>
<feature type="compositionally biased region" description="Low complexity" evidence="2">
    <location>
        <begin position="87"/>
        <end position="107"/>
    </location>
</feature>
<feature type="region of interest" description="Disordered" evidence="2">
    <location>
        <begin position="84"/>
        <end position="150"/>
    </location>
</feature>
<dbReference type="GO" id="GO:0006886">
    <property type="term" value="P:intracellular protein transport"/>
    <property type="evidence" value="ECO:0007669"/>
    <property type="project" value="TreeGrafter"/>
</dbReference>
<dbReference type="GO" id="GO:0005484">
    <property type="term" value="F:SNAP receptor activity"/>
    <property type="evidence" value="ECO:0007669"/>
    <property type="project" value="TreeGrafter"/>
</dbReference>
<dbReference type="SMART" id="SM00397">
    <property type="entry name" value="t_SNARE"/>
    <property type="match status" value="1"/>
</dbReference>
<reference evidence="4" key="1">
    <citation type="submission" date="2021-01" db="EMBL/GenBank/DDBJ databases">
        <authorList>
            <person name="Corre E."/>
            <person name="Pelletier E."/>
            <person name="Niang G."/>
            <person name="Scheremetjew M."/>
            <person name="Finn R."/>
            <person name="Kale V."/>
            <person name="Holt S."/>
            <person name="Cochrane G."/>
            <person name="Meng A."/>
            <person name="Brown T."/>
            <person name="Cohen L."/>
        </authorList>
    </citation>
    <scope>NUCLEOTIDE SEQUENCE</scope>
    <source>
        <strain evidence="4">CCMP 410</strain>
    </source>
</reference>
<evidence type="ECO:0000256" key="1">
    <source>
        <dbReference type="ARBA" id="ARBA00009063"/>
    </source>
</evidence>
<dbReference type="EMBL" id="HBGK01040213">
    <property type="protein sequence ID" value="CAD9299567.1"/>
    <property type="molecule type" value="Transcribed_RNA"/>
</dbReference>
<proteinExistence type="inferred from homology"/>
<sequence>MSFRDVGYRKRADHREVARRLKENRKKMASSGNGDGKVGPGCYAGTMGQTDWAQLGLGGGALAAPACATPATTADTHMMEYRSGTYSAQRQSSENQSSQGQSSQQQSRPDDIGNDARRRRSPRRRKGPPKTQRKTPGCGKGRTNANPPQKLSFSQLAGEIKHFQKLVRELEALVDDTESGTNVEDQWRTRILLRSGEEADDALAEKLEHQRVLASNHVTVQTSLAKLNRDYKRAHDTFHAAVAKYIRKQAVEVSLLSSHDPFAPNRATLQQEEEDYYDRVVREREEDMRKMNAAMHKVNDIYSDLAKLVSEQQGQIDHVEEEMRNSRAYTEVAAENFRRARAKFAACSASLGQESSRRRGLSMISSLNCGGGPKDILSDEEEYDSVISFGSPYGSDGSPTCAEPDAASESEPPWVEPLRMMKDDMVDASHNLMGFGKDFVRSSRAKFVGACTDAPNDDIYYDNYVVSHSGSSSTF</sequence>
<dbReference type="InterPro" id="IPR010989">
    <property type="entry name" value="SNARE"/>
</dbReference>
<evidence type="ECO:0000256" key="2">
    <source>
        <dbReference type="SAM" id="MobiDB-lite"/>
    </source>
</evidence>
<comment type="similarity">
    <text evidence="1">Belongs to the syntaxin family.</text>
</comment>
<dbReference type="CDD" id="cd15840">
    <property type="entry name" value="SNARE_Qa"/>
    <property type="match status" value="1"/>
</dbReference>
<organism evidence="4">
    <name type="scientific">Grammatophora oceanica</name>
    <dbReference type="NCBI Taxonomy" id="210454"/>
    <lineage>
        <taxon>Eukaryota</taxon>
        <taxon>Sar</taxon>
        <taxon>Stramenopiles</taxon>
        <taxon>Ochrophyta</taxon>
        <taxon>Bacillariophyta</taxon>
        <taxon>Fragilariophyceae</taxon>
        <taxon>Fragilariophycidae</taxon>
        <taxon>Rhabdonematales</taxon>
        <taxon>Grammatophoraceae</taxon>
        <taxon>Grammatophora</taxon>
    </lineage>
</organism>
<dbReference type="GO" id="GO:0000149">
    <property type="term" value="F:SNARE binding"/>
    <property type="evidence" value="ECO:0007669"/>
    <property type="project" value="TreeGrafter"/>
</dbReference>
<protein>
    <recommendedName>
        <fullName evidence="3">t-SNARE coiled-coil homology domain-containing protein</fullName>
    </recommendedName>
</protein>
<dbReference type="GO" id="GO:0031201">
    <property type="term" value="C:SNARE complex"/>
    <property type="evidence" value="ECO:0007669"/>
    <property type="project" value="TreeGrafter"/>
</dbReference>
<feature type="domain" description="T-SNARE coiled-coil homology" evidence="3">
    <location>
        <begin position="278"/>
        <end position="340"/>
    </location>
</feature>
<dbReference type="GO" id="GO:0012505">
    <property type="term" value="C:endomembrane system"/>
    <property type="evidence" value="ECO:0007669"/>
    <property type="project" value="TreeGrafter"/>
</dbReference>